<dbReference type="GO" id="GO:0005886">
    <property type="term" value="C:plasma membrane"/>
    <property type="evidence" value="ECO:0007669"/>
    <property type="project" value="UniProtKB-SubCell"/>
</dbReference>
<keyword evidence="11" id="KW-1185">Reference proteome</keyword>
<proteinExistence type="inferred from homology"/>
<comment type="caution">
    <text evidence="10">The sequence shown here is derived from an EMBL/GenBank/DDBJ whole genome shotgun (WGS) entry which is preliminary data.</text>
</comment>
<evidence type="ECO:0000256" key="1">
    <source>
        <dbReference type="ARBA" id="ARBA00004651"/>
    </source>
</evidence>
<dbReference type="EMBL" id="QGDO01000007">
    <property type="protein sequence ID" value="PWJ38423.1"/>
    <property type="molecule type" value="Genomic_DNA"/>
</dbReference>
<feature type="transmembrane region" description="Helical" evidence="9">
    <location>
        <begin position="481"/>
        <end position="502"/>
    </location>
</feature>
<feature type="transmembrane region" description="Helical" evidence="9">
    <location>
        <begin position="20"/>
        <end position="40"/>
    </location>
</feature>
<evidence type="ECO:0000256" key="4">
    <source>
        <dbReference type="ARBA" id="ARBA00022475"/>
    </source>
</evidence>
<feature type="transmembrane region" description="Helical" evidence="9">
    <location>
        <begin position="363"/>
        <end position="388"/>
    </location>
</feature>
<dbReference type="Pfam" id="PF02028">
    <property type="entry name" value="BCCT"/>
    <property type="match status" value="1"/>
</dbReference>
<feature type="transmembrane region" description="Helical" evidence="9">
    <location>
        <begin position="154"/>
        <end position="172"/>
    </location>
</feature>
<name>A0A315Z4M1_SEDFL</name>
<protein>
    <submittedName>
        <fullName evidence="10">Choline/glycine/proline betaine transport protein</fullName>
    </submittedName>
</protein>
<dbReference type="PANTHER" id="PTHR30047">
    <property type="entry name" value="HIGH-AFFINITY CHOLINE TRANSPORT PROTEIN-RELATED"/>
    <property type="match status" value="1"/>
</dbReference>
<feature type="transmembrane region" description="Helical" evidence="9">
    <location>
        <begin position="199"/>
        <end position="219"/>
    </location>
</feature>
<feature type="transmembrane region" description="Helical" evidence="9">
    <location>
        <begin position="456"/>
        <end position="475"/>
    </location>
</feature>
<evidence type="ECO:0000256" key="6">
    <source>
        <dbReference type="ARBA" id="ARBA00022989"/>
    </source>
</evidence>
<evidence type="ECO:0000256" key="9">
    <source>
        <dbReference type="SAM" id="Phobius"/>
    </source>
</evidence>
<feature type="compositionally biased region" description="Basic and acidic residues" evidence="8">
    <location>
        <begin position="538"/>
        <end position="551"/>
    </location>
</feature>
<gene>
    <name evidence="10" type="ORF">BC781_10713</name>
</gene>
<evidence type="ECO:0000313" key="11">
    <source>
        <dbReference type="Proteomes" id="UP000245535"/>
    </source>
</evidence>
<dbReference type="OrthoDB" id="9775735at2"/>
<feature type="transmembrane region" description="Helical" evidence="9">
    <location>
        <begin position="333"/>
        <end position="351"/>
    </location>
</feature>
<dbReference type="AlphaFoldDB" id="A0A315Z4M1"/>
<organism evidence="10 11">
    <name type="scientific">Sediminitomix flava</name>
    <dbReference type="NCBI Taxonomy" id="379075"/>
    <lineage>
        <taxon>Bacteria</taxon>
        <taxon>Pseudomonadati</taxon>
        <taxon>Bacteroidota</taxon>
        <taxon>Cytophagia</taxon>
        <taxon>Cytophagales</taxon>
        <taxon>Flammeovirgaceae</taxon>
        <taxon>Sediminitomix</taxon>
    </lineage>
</organism>
<evidence type="ECO:0000256" key="8">
    <source>
        <dbReference type="SAM" id="MobiDB-lite"/>
    </source>
</evidence>
<feature type="transmembrane region" description="Helical" evidence="9">
    <location>
        <begin position="271"/>
        <end position="291"/>
    </location>
</feature>
<sequence>MSKLNKANSKRKLFDVHAPVFWPAVILLTLFISVTLVVGAPMKEFFADVQNAISEYFGGFMILSINFFLIFCLYMAFGRFGHVRLGGKNAKPEFSTSAWFAMLFGAGMGIGLMFWSVAEPMFNYVTPAKPGVVTPETIEAYAEGMKYVFLHWGFHPWAVYALVGMALAYFTFNRRLPLAVRSVFYPILGERIHGRIGDLIDILAVLATLFGLASSLGLGVQQIGAGFEYLFGIKNTTEVQMLVIGAVTLAATVSVVTGLDKGVKMLSELNLYLAGLFLLFVLVVGPTMFIFDGFIENLGNYVGNFIELSFWTESYVNGKFSESHVDWQNGWTLMYDAWWIAWSPFVGIFIARISKGRTIREFVLGVLFVPSLVTFFWISAFGGTAIFYELTGVDISNTIMEDVSTSLYFLMEQLPLSEISSVISIILVISFFVTSSDSGSLVVDSITSGGKLDAPVGQRIFWALTEGLVAAMLLYGGGLQAIQAAVITTGLPFTIVLIFMAFSLRKSLKDEAEAKSDISDYERRIIEMARQRKQKKKTKEDGSALENEVKI</sequence>
<dbReference type="Proteomes" id="UP000245535">
    <property type="component" value="Unassembled WGS sequence"/>
</dbReference>
<evidence type="ECO:0000256" key="3">
    <source>
        <dbReference type="ARBA" id="ARBA00022448"/>
    </source>
</evidence>
<evidence type="ECO:0000313" key="10">
    <source>
        <dbReference type="EMBL" id="PWJ38423.1"/>
    </source>
</evidence>
<accession>A0A315Z4M1</accession>
<dbReference type="PANTHER" id="PTHR30047:SF7">
    <property type="entry name" value="HIGH-AFFINITY CHOLINE TRANSPORT PROTEIN"/>
    <property type="match status" value="1"/>
</dbReference>
<feature type="transmembrane region" description="Helical" evidence="9">
    <location>
        <begin position="239"/>
        <end position="259"/>
    </location>
</feature>
<dbReference type="NCBIfam" id="TIGR00842">
    <property type="entry name" value="bcct"/>
    <property type="match status" value="1"/>
</dbReference>
<keyword evidence="6 9" id="KW-1133">Transmembrane helix</keyword>
<comment type="subcellular location">
    <subcellularLocation>
        <location evidence="1">Cell membrane</location>
        <topology evidence="1">Multi-pass membrane protein</topology>
    </subcellularLocation>
</comment>
<dbReference type="InterPro" id="IPR000060">
    <property type="entry name" value="BCCT_transptr"/>
</dbReference>
<reference evidence="10 11" key="1">
    <citation type="submission" date="2018-03" db="EMBL/GenBank/DDBJ databases">
        <title>Genomic Encyclopedia of Archaeal and Bacterial Type Strains, Phase II (KMG-II): from individual species to whole genera.</title>
        <authorList>
            <person name="Goeker M."/>
        </authorList>
    </citation>
    <scope>NUCLEOTIDE SEQUENCE [LARGE SCALE GENOMIC DNA]</scope>
    <source>
        <strain evidence="10 11">DSM 28229</strain>
    </source>
</reference>
<evidence type="ECO:0000256" key="2">
    <source>
        <dbReference type="ARBA" id="ARBA00005658"/>
    </source>
</evidence>
<evidence type="ECO:0000256" key="7">
    <source>
        <dbReference type="ARBA" id="ARBA00023136"/>
    </source>
</evidence>
<keyword evidence="7 9" id="KW-0472">Membrane</keyword>
<dbReference type="RefSeq" id="WP_109621481.1">
    <property type="nucleotide sequence ID" value="NZ_QGDO01000007.1"/>
</dbReference>
<feature type="transmembrane region" description="Helical" evidence="9">
    <location>
        <begin position="414"/>
        <end position="435"/>
    </location>
</feature>
<keyword evidence="5 9" id="KW-0812">Transmembrane</keyword>
<feature type="transmembrane region" description="Helical" evidence="9">
    <location>
        <begin position="56"/>
        <end position="77"/>
    </location>
</feature>
<comment type="similarity">
    <text evidence="2">Belongs to the BCCT transporter (TC 2.A.15) family.</text>
</comment>
<keyword evidence="3" id="KW-0813">Transport</keyword>
<feature type="region of interest" description="Disordered" evidence="8">
    <location>
        <begin position="531"/>
        <end position="551"/>
    </location>
</feature>
<feature type="transmembrane region" description="Helical" evidence="9">
    <location>
        <begin position="98"/>
        <end position="118"/>
    </location>
</feature>
<dbReference type="GO" id="GO:0022857">
    <property type="term" value="F:transmembrane transporter activity"/>
    <property type="evidence" value="ECO:0007669"/>
    <property type="project" value="InterPro"/>
</dbReference>
<keyword evidence="4" id="KW-1003">Cell membrane</keyword>
<evidence type="ECO:0000256" key="5">
    <source>
        <dbReference type="ARBA" id="ARBA00022692"/>
    </source>
</evidence>